<evidence type="ECO:0000256" key="4">
    <source>
        <dbReference type="ARBA" id="ARBA00023163"/>
    </source>
</evidence>
<evidence type="ECO:0000256" key="3">
    <source>
        <dbReference type="ARBA" id="ARBA00023125"/>
    </source>
</evidence>
<dbReference type="PRINTS" id="PR00039">
    <property type="entry name" value="HTHLYSR"/>
</dbReference>
<keyword evidence="2" id="KW-0805">Transcription regulation</keyword>
<dbReference type="SUPFAM" id="SSF46785">
    <property type="entry name" value="Winged helix' DNA-binding domain"/>
    <property type="match status" value="1"/>
</dbReference>
<sequence length="291" mass="33264">MDQHLIVFIEVAERKNFTRAAEALHMTQPAISQYIAAFEKEIGVKLIERTNKSVELNKAGEMVYLYAKSIVKEYEHMKSLISDMKSEPGGELQIGASYTIGEYLLPKLLAKLQEQYPSIIPYITIGNTEDIGSKLLQRDIDIGLIEGDFFHKQIHIESFATDVMYLIGSSEEFISEQKITHKELENQTWIIREEGSGTRRMLEEFLKFNKINPKRVITLGSTQTIKEGVESGLGISLLSQLTFQKELELHRIVKLSTSGTPIKRNFSIIKYDQVFQPKTLQVFQEIVKEFA</sequence>
<proteinExistence type="inferred from homology"/>
<dbReference type="InterPro" id="IPR005119">
    <property type="entry name" value="LysR_subst-bd"/>
</dbReference>
<accession>A0ABR5ML66</accession>
<evidence type="ECO:0000256" key="1">
    <source>
        <dbReference type="ARBA" id="ARBA00009437"/>
    </source>
</evidence>
<comment type="similarity">
    <text evidence="1">Belongs to the LysR transcriptional regulatory family.</text>
</comment>
<comment type="caution">
    <text evidence="6">The sequence shown here is derived from an EMBL/GenBank/DDBJ whole genome shotgun (WGS) entry which is preliminary data.</text>
</comment>
<evidence type="ECO:0000313" key="7">
    <source>
        <dbReference type="Proteomes" id="UP000037854"/>
    </source>
</evidence>
<dbReference type="Proteomes" id="UP000037854">
    <property type="component" value="Unassembled WGS sequence"/>
</dbReference>
<keyword evidence="4" id="KW-0804">Transcription</keyword>
<evidence type="ECO:0000259" key="5">
    <source>
        <dbReference type="PROSITE" id="PS50931"/>
    </source>
</evidence>
<dbReference type="CDD" id="cd08420">
    <property type="entry name" value="PBP2_CysL_like"/>
    <property type="match status" value="1"/>
</dbReference>
<dbReference type="PROSITE" id="PS50931">
    <property type="entry name" value="HTH_LYSR"/>
    <property type="match status" value="1"/>
</dbReference>
<dbReference type="InterPro" id="IPR036388">
    <property type="entry name" value="WH-like_DNA-bd_sf"/>
</dbReference>
<evidence type="ECO:0000256" key="2">
    <source>
        <dbReference type="ARBA" id="ARBA00023015"/>
    </source>
</evidence>
<dbReference type="InterPro" id="IPR036390">
    <property type="entry name" value="WH_DNA-bd_sf"/>
</dbReference>
<dbReference type="Pfam" id="PF00126">
    <property type="entry name" value="HTH_1"/>
    <property type="match status" value="1"/>
</dbReference>
<name>A0ABR5ML66_9BACI</name>
<dbReference type="PANTHER" id="PTHR30126">
    <property type="entry name" value="HTH-TYPE TRANSCRIPTIONAL REGULATOR"/>
    <property type="match status" value="1"/>
</dbReference>
<dbReference type="RefSeq" id="WP_047184774.1">
    <property type="nucleotide sequence ID" value="NZ_JAHHXM010000001.1"/>
</dbReference>
<dbReference type="PANTHER" id="PTHR30126:SF39">
    <property type="entry name" value="HTH-TYPE TRANSCRIPTIONAL REGULATOR CYSL"/>
    <property type="match status" value="1"/>
</dbReference>
<reference evidence="6 7" key="1">
    <citation type="submission" date="2015-07" db="EMBL/GenBank/DDBJ databases">
        <title>High-quality draft genome sequence of Oceanobacillus caeni HM6, a bacillus isolated from a human feces.</title>
        <authorList>
            <person name="Kumar J."/>
            <person name="Verma M.K."/>
            <person name="Pandey R."/>
            <person name="Bhambi M."/>
            <person name="Chauhan N."/>
        </authorList>
    </citation>
    <scope>NUCLEOTIDE SEQUENCE [LARGE SCALE GENOMIC DNA]</scope>
    <source>
        <strain evidence="6 7">HM6</strain>
    </source>
</reference>
<gene>
    <name evidence="6" type="ORF">AFL42_05245</name>
</gene>
<evidence type="ECO:0000313" key="6">
    <source>
        <dbReference type="EMBL" id="KPH76676.1"/>
    </source>
</evidence>
<dbReference type="EMBL" id="LGTK01000012">
    <property type="protein sequence ID" value="KPH76676.1"/>
    <property type="molecule type" value="Genomic_DNA"/>
</dbReference>
<feature type="domain" description="HTH lysR-type" evidence="5">
    <location>
        <begin position="1"/>
        <end position="57"/>
    </location>
</feature>
<dbReference type="SUPFAM" id="SSF53850">
    <property type="entry name" value="Periplasmic binding protein-like II"/>
    <property type="match status" value="1"/>
</dbReference>
<dbReference type="Pfam" id="PF03466">
    <property type="entry name" value="LysR_substrate"/>
    <property type="match status" value="1"/>
</dbReference>
<keyword evidence="7" id="KW-1185">Reference proteome</keyword>
<protein>
    <recommendedName>
        <fullName evidence="5">HTH lysR-type domain-containing protein</fullName>
    </recommendedName>
</protein>
<organism evidence="6 7">
    <name type="scientific">Oceanobacillus caeni</name>
    <dbReference type="NCBI Taxonomy" id="405946"/>
    <lineage>
        <taxon>Bacteria</taxon>
        <taxon>Bacillati</taxon>
        <taxon>Bacillota</taxon>
        <taxon>Bacilli</taxon>
        <taxon>Bacillales</taxon>
        <taxon>Bacillaceae</taxon>
        <taxon>Oceanobacillus</taxon>
    </lineage>
</organism>
<keyword evidence="3" id="KW-0238">DNA-binding</keyword>
<dbReference type="InterPro" id="IPR000847">
    <property type="entry name" value="LysR_HTH_N"/>
</dbReference>
<dbReference type="Gene3D" id="1.10.10.10">
    <property type="entry name" value="Winged helix-like DNA-binding domain superfamily/Winged helix DNA-binding domain"/>
    <property type="match status" value="1"/>
</dbReference>
<dbReference type="Gene3D" id="3.40.190.10">
    <property type="entry name" value="Periplasmic binding protein-like II"/>
    <property type="match status" value="2"/>
</dbReference>